<name>A0AAV0YHQ7_VICFA</name>
<evidence type="ECO:0000256" key="2">
    <source>
        <dbReference type="ARBA" id="ARBA00022793"/>
    </source>
</evidence>
<gene>
    <name evidence="3" type="ORF">VFH_U056800</name>
</gene>
<dbReference type="PANTHER" id="PTHR46101:SF17">
    <property type="entry name" value="SERINE DECARBOXYLASE"/>
    <property type="match status" value="1"/>
</dbReference>
<evidence type="ECO:0000256" key="1">
    <source>
        <dbReference type="ARBA" id="ARBA00009533"/>
    </source>
</evidence>
<proteinExistence type="inferred from homology"/>
<dbReference type="InterPro" id="IPR015424">
    <property type="entry name" value="PyrdxlP-dep_Trfase"/>
</dbReference>
<dbReference type="GO" id="GO:0016831">
    <property type="term" value="F:carboxy-lyase activity"/>
    <property type="evidence" value="ECO:0007669"/>
    <property type="project" value="UniProtKB-KW"/>
</dbReference>
<reference evidence="3 4" key="1">
    <citation type="submission" date="2023-01" db="EMBL/GenBank/DDBJ databases">
        <authorList>
            <person name="Kreplak J."/>
        </authorList>
    </citation>
    <scope>NUCLEOTIDE SEQUENCE [LARGE SCALE GENOMIC DNA]</scope>
</reference>
<dbReference type="InterPro" id="IPR051151">
    <property type="entry name" value="Group_II_Decarboxylase"/>
</dbReference>
<comment type="caution">
    <text evidence="3">The sequence shown here is derived from an EMBL/GenBank/DDBJ whole genome shotgun (WGS) entry which is preliminary data.</text>
</comment>
<dbReference type="Proteomes" id="UP001157006">
    <property type="component" value="Unassembled WGS sequence"/>
</dbReference>
<keyword evidence="2" id="KW-0456">Lyase</keyword>
<organism evidence="3 4">
    <name type="scientific">Vicia faba</name>
    <name type="common">Broad bean</name>
    <name type="synonym">Faba vulgaris</name>
    <dbReference type="NCBI Taxonomy" id="3906"/>
    <lineage>
        <taxon>Eukaryota</taxon>
        <taxon>Viridiplantae</taxon>
        <taxon>Streptophyta</taxon>
        <taxon>Embryophyta</taxon>
        <taxon>Tracheophyta</taxon>
        <taxon>Spermatophyta</taxon>
        <taxon>Magnoliopsida</taxon>
        <taxon>eudicotyledons</taxon>
        <taxon>Gunneridae</taxon>
        <taxon>Pentapetalae</taxon>
        <taxon>rosids</taxon>
        <taxon>fabids</taxon>
        <taxon>Fabales</taxon>
        <taxon>Fabaceae</taxon>
        <taxon>Papilionoideae</taxon>
        <taxon>50 kb inversion clade</taxon>
        <taxon>NPAAA clade</taxon>
        <taxon>Hologalegina</taxon>
        <taxon>IRL clade</taxon>
        <taxon>Fabeae</taxon>
        <taxon>Vicia</taxon>
    </lineage>
</organism>
<dbReference type="InterPro" id="IPR015421">
    <property type="entry name" value="PyrdxlP-dep_Trfase_major"/>
</dbReference>
<evidence type="ECO:0000313" key="4">
    <source>
        <dbReference type="Proteomes" id="UP001157006"/>
    </source>
</evidence>
<dbReference type="Gene3D" id="3.40.640.10">
    <property type="entry name" value="Type I PLP-dependent aspartate aminotransferase-like (Major domain)"/>
    <property type="match status" value="1"/>
</dbReference>
<evidence type="ECO:0000313" key="3">
    <source>
        <dbReference type="EMBL" id="CAI8584058.1"/>
    </source>
</evidence>
<accession>A0AAV0YHQ7</accession>
<dbReference type="SUPFAM" id="SSF53383">
    <property type="entry name" value="PLP-dependent transferases"/>
    <property type="match status" value="1"/>
</dbReference>
<protein>
    <submittedName>
        <fullName evidence="3">Uncharacterized protein</fullName>
    </submittedName>
</protein>
<sequence length="251" mass="28507">MESVEGNNMAVKVAFIHDANKLSREEERHENVDENNNDRFAITQCIGETDTHLGALITRYAQTLTNYSLRNLVRYPTNQNFNYEALAPLLQFHLNNAGDPFLGSNLHGILVGREQLPDGILYTSEDSHYSIFKIARMYRMQCVKVASLISGEIDCAQLQTSLLANKDKPAIINLNIDDNFTRRWNLASNKNIAHVVVLKHVTIEMLDTFVCEFVQKRSVWYKDGQVQPLCISKDVGSRNCACSIHKLSINY</sequence>
<dbReference type="PANTHER" id="PTHR46101">
    <property type="match status" value="1"/>
</dbReference>
<keyword evidence="2" id="KW-0210">Decarboxylase</keyword>
<keyword evidence="4" id="KW-1185">Reference proteome</keyword>
<dbReference type="EMBL" id="CATIWC010001355">
    <property type="protein sequence ID" value="CAI8584058.1"/>
    <property type="molecule type" value="Genomic_DNA"/>
</dbReference>
<comment type="similarity">
    <text evidence="1">Belongs to the group II decarboxylase family.</text>
</comment>
<dbReference type="AlphaFoldDB" id="A0AAV0YHQ7"/>